<dbReference type="Gene3D" id="1.10.530.10">
    <property type="match status" value="1"/>
</dbReference>
<feature type="domain" description="Transglycosylase SLT" evidence="2">
    <location>
        <begin position="17"/>
        <end position="125"/>
    </location>
</feature>
<evidence type="ECO:0000313" key="3">
    <source>
        <dbReference type="EMBL" id="KAB3527307.1"/>
    </source>
</evidence>
<accession>A0A833HMB2</accession>
<dbReference type="InterPro" id="IPR023346">
    <property type="entry name" value="Lysozyme-like_dom_sf"/>
</dbReference>
<name>A0A833HMB2_9FIRM</name>
<gene>
    <name evidence="3" type="ORF">F8153_12395</name>
</gene>
<dbReference type="PROSITE" id="PS00922">
    <property type="entry name" value="TRANSGLYCOSYLASE"/>
    <property type="match status" value="1"/>
</dbReference>
<comment type="similarity">
    <text evidence="1">Belongs to the transglycosylase Slt family.</text>
</comment>
<dbReference type="EMBL" id="WBZB01000044">
    <property type="protein sequence ID" value="KAB3527307.1"/>
    <property type="molecule type" value="Genomic_DNA"/>
</dbReference>
<dbReference type="Proteomes" id="UP000465601">
    <property type="component" value="Unassembled WGS sequence"/>
</dbReference>
<protein>
    <submittedName>
        <fullName evidence="3">Lytic transglycosylase domain-containing protein</fullName>
    </submittedName>
</protein>
<dbReference type="OrthoDB" id="9815002at2"/>
<dbReference type="AlphaFoldDB" id="A0A833HMB2"/>
<dbReference type="PANTHER" id="PTHR37423">
    <property type="entry name" value="SOLUBLE LYTIC MUREIN TRANSGLYCOSYLASE-RELATED"/>
    <property type="match status" value="1"/>
</dbReference>
<keyword evidence="4" id="KW-1185">Reference proteome</keyword>
<dbReference type="GO" id="GO:0016020">
    <property type="term" value="C:membrane"/>
    <property type="evidence" value="ECO:0007669"/>
    <property type="project" value="InterPro"/>
</dbReference>
<dbReference type="InterPro" id="IPR008258">
    <property type="entry name" value="Transglycosylase_SLT_dom_1"/>
</dbReference>
<comment type="caution">
    <text evidence="3">The sequence shown here is derived from an EMBL/GenBank/DDBJ whole genome shotgun (WGS) entry which is preliminary data.</text>
</comment>
<proteinExistence type="inferred from homology"/>
<dbReference type="InterPro" id="IPR000189">
    <property type="entry name" value="Transglyc_AS"/>
</dbReference>
<dbReference type="GO" id="GO:0000270">
    <property type="term" value="P:peptidoglycan metabolic process"/>
    <property type="evidence" value="ECO:0007669"/>
    <property type="project" value="InterPro"/>
</dbReference>
<dbReference type="Pfam" id="PF01464">
    <property type="entry name" value="SLT"/>
    <property type="match status" value="1"/>
</dbReference>
<sequence length="179" mass="21412">MWVIKQIYPFHYRAEIERYSKEYNLDPYLIAAIIKNESKFNPEAISRKEAKGLMQIAPITGQWAAEKLGIKDYSEDRLFEPHLNIRMGCWYLDILHKEFDGRLPLMIAAYNAGNGNVSKWLEDPQYSKNRVTLDYIPFPETRIYLRKVLRDYNRYHIIYEEGLRGVASYIWREYIKVHI</sequence>
<dbReference type="GO" id="GO:0008933">
    <property type="term" value="F:peptidoglycan lytic transglycosylase activity"/>
    <property type="evidence" value="ECO:0007669"/>
    <property type="project" value="InterPro"/>
</dbReference>
<evidence type="ECO:0000313" key="4">
    <source>
        <dbReference type="Proteomes" id="UP000465601"/>
    </source>
</evidence>
<evidence type="ECO:0000256" key="1">
    <source>
        <dbReference type="ARBA" id="ARBA00007734"/>
    </source>
</evidence>
<dbReference type="CDD" id="cd16896">
    <property type="entry name" value="LT_Slt70-like"/>
    <property type="match status" value="1"/>
</dbReference>
<organism evidence="3 4">
    <name type="scientific">Alkaliphilus serpentinus</name>
    <dbReference type="NCBI Taxonomy" id="1482731"/>
    <lineage>
        <taxon>Bacteria</taxon>
        <taxon>Bacillati</taxon>
        <taxon>Bacillota</taxon>
        <taxon>Clostridia</taxon>
        <taxon>Peptostreptococcales</taxon>
        <taxon>Natronincolaceae</taxon>
        <taxon>Alkaliphilus</taxon>
    </lineage>
</organism>
<reference evidence="3 4" key="1">
    <citation type="submission" date="2019-10" db="EMBL/GenBank/DDBJ databases">
        <title>Alkaliphilus serpentinus sp. nov. and Alkaliphilus pronyensis sp. nov., two novel anaerobic alkaliphilic species isolated from the serpentinized-hosted hydrothermal field of the Prony Bay (New Caledonia).</title>
        <authorList>
            <person name="Postec A."/>
        </authorList>
    </citation>
    <scope>NUCLEOTIDE SEQUENCE [LARGE SCALE GENOMIC DNA]</scope>
    <source>
        <strain evidence="3 4">LacT</strain>
    </source>
</reference>
<dbReference type="PANTHER" id="PTHR37423:SF2">
    <property type="entry name" value="MEMBRANE-BOUND LYTIC MUREIN TRANSGLYCOSYLASE C"/>
    <property type="match status" value="1"/>
</dbReference>
<dbReference type="SUPFAM" id="SSF53955">
    <property type="entry name" value="Lysozyme-like"/>
    <property type="match status" value="1"/>
</dbReference>
<evidence type="ECO:0000259" key="2">
    <source>
        <dbReference type="Pfam" id="PF01464"/>
    </source>
</evidence>